<proteinExistence type="predicted"/>
<dbReference type="Proteomes" id="UP001359308">
    <property type="component" value="Chromosome"/>
</dbReference>
<dbReference type="RefSeq" id="WP_277458405.1">
    <property type="nucleotide sequence ID" value="NZ_CP104311.1"/>
</dbReference>
<name>A0ABZ2F904_METCP</name>
<gene>
    <name evidence="2" type="ORF">N4J17_06340</name>
</gene>
<evidence type="ECO:0000313" key="3">
    <source>
        <dbReference type="Proteomes" id="UP001359308"/>
    </source>
</evidence>
<accession>A0ABZ2F904</accession>
<evidence type="ECO:0000256" key="1">
    <source>
        <dbReference type="SAM" id="MobiDB-lite"/>
    </source>
</evidence>
<feature type="region of interest" description="Disordered" evidence="1">
    <location>
        <begin position="1"/>
        <end position="29"/>
    </location>
</feature>
<keyword evidence="3" id="KW-1185">Reference proteome</keyword>
<organism evidence="2 3">
    <name type="scientific">Methylococcus capsulatus</name>
    <dbReference type="NCBI Taxonomy" id="414"/>
    <lineage>
        <taxon>Bacteria</taxon>
        <taxon>Pseudomonadati</taxon>
        <taxon>Pseudomonadota</taxon>
        <taxon>Gammaproteobacteria</taxon>
        <taxon>Methylococcales</taxon>
        <taxon>Methylococcaceae</taxon>
        <taxon>Methylococcus</taxon>
    </lineage>
</organism>
<reference evidence="2 3" key="1">
    <citation type="submission" date="2022-09" db="EMBL/GenBank/DDBJ databases">
        <authorList>
            <person name="Giprobiosintez L."/>
        </authorList>
    </citation>
    <scope>NUCLEOTIDE SEQUENCE [LARGE SCALE GENOMIC DNA]</scope>
    <source>
        <strain evidence="3">VKPM-B-12549 (GBS-15)</strain>
    </source>
</reference>
<evidence type="ECO:0000313" key="2">
    <source>
        <dbReference type="EMBL" id="WWF03234.1"/>
    </source>
</evidence>
<feature type="compositionally biased region" description="Polar residues" evidence="1">
    <location>
        <begin position="14"/>
        <end position="24"/>
    </location>
</feature>
<dbReference type="EMBL" id="CP104311">
    <property type="protein sequence ID" value="WWF03234.1"/>
    <property type="molecule type" value="Genomic_DNA"/>
</dbReference>
<protein>
    <submittedName>
        <fullName evidence="2">Uncharacterized protein</fullName>
    </submittedName>
</protein>
<sequence length="100" mass="11057">MTLQISRPPPLPGNTLTIESNTLETRPGNRATDSELALSILLSAMHQGLLGLSDMGITGYDSNAYRLNWYTDRSGPLLPEPWVISVPLFAYRLLMLAWAL</sequence>